<dbReference type="EMBL" id="CP048836">
    <property type="protein sequence ID" value="QID16469.1"/>
    <property type="molecule type" value="Genomic_DNA"/>
</dbReference>
<evidence type="ECO:0000256" key="6">
    <source>
        <dbReference type="SAM" id="Phobius"/>
    </source>
</evidence>
<evidence type="ECO:0000256" key="1">
    <source>
        <dbReference type="ARBA" id="ARBA00004651"/>
    </source>
</evidence>
<dbReference type="KEGG" id="azq:G3580_01810"/>
<feature type="transmembrane region" description="Helical" evidence="6">
    <location>
        <begin position="746"/>
        <end position="767"/>
    </location>
</feature>
<reference evidence="8 9" key="1">
    <citation type="submission" date="2020-02" db="EMBL/GenBank/DDBJ databases">
        <title>Nitrogenibacter mangrovi gen. nov., sp. nov. isolated from mangrove sediment, a denitrifying betaproteobacterium.</title>
        <authorList>
            <person name="Liao H."/>
            <person name="Tian Y."/>
        </authorList>
    </citation>
    <scope>NUCLEOTIDE SEQUENCE [LARGE SCALE GENOMIC DNA]</scope>
    <source>
        <strain evidence="8 9">M9-3-2</strain>
    </source>
</reference>
<dbReference type="InterPro" id="IPR004869">
    <property type="entry name" value="MMPL_dom"/>
</dbReference>
<dbReference type="PANTHER" id="PTHR33406">
    <property type="entry name" value="MEMBRANE PROTEIN MJ1562-RELATED"/>
    <property type="match status" value="1"/>
</dbReference>
<keyword evidence="5 6" id="KW-0472">Membrane</keyword>
<feature type="transmembrane region" description="Helical" evidence="6">
    <location>
        <begin position="359"/>
        <end position="378"/>
    </location>
</feature>
<organism evidence="8 9">
    <name type="scientific">Nitrogeniibacter mangrovi</name>
    <dbReference type="NCBI Taxonomy" id="2016596"/>
    <lineage>
        <taxon>Bacteria</taxon>
        <taxon>Pseudomonadati</taxon>
        <taxon>Pseudomonadota</taxon>
        <taxon>Betaproteobacteria</taxon>
        <taxon>Rhodocyclales</taxon>
        <taxon>Zoogloeaceae</taxon>
        <taxon>Nitrogeniibacter</taxon>
    </lineage>
</organism>
<keyword evidence="9" id="KW-1185">Reference proteome</keyword>
<evidence type="ECO:0000256" key="2">
    <source>
        <dbReference type="ARBA" id="ARBA00022475"/>
    </source>
</evidence>
<feature type="transmembrane region" description="Helical" evidence="6">
    <location>
        <begin position="661"/>
        <end position="681"/>
    </location>
</feature>
<feature type="transmembrane region" description="Helical" evidence="6">
    <location>
        <begin position="246"/>
        <end position="265"/>
    </location>
</feature>
<sequence>MKRRTPLIVWLLVLLVCAVGVSRTRFTADLSAFLPSAPTEAQALLVDLLRDGVASRMLLIGIEGGDAGARKQASQALAGALRASPAFVAVSNGESIGTDKDQRWLFDHRYRLSPAVTPERFSVAGLHAAIAESIDLLASSAGLLLKPIIARDPTAETLQVIEHFSRYRDAPTQAGLWTSRDGARTLLLATTAASGADTDGQAAAIATLRATFARLTTGAGHENLRLLVSGPGVFAVNARATIKDEVARLSSTGAALILILLLLIYRSPTALLLGLAPVATGALAGICAVSLGFGQVHGITLGFGLPLLGEAVDYAIYYFIQRDGADAGRFWRTIRLGVLTSVFGFGALLVTGFPGLAQVGLFSMTGLVTAVLTTRYVLPALTPARFAIRDVSVLGRGLRWLMGRSRRVGLLPLVAGALAAATLYVHRDHLWHHELGALSPVPEADQQLDARLRQDLPAPDVRFLVVASAHDADTALARAEGLGKVLDRLAADGRIGGFDSPARFLPSRATQAARIAALPDADTLRTRLAAATADLPLRADKLGPFIDDVAAARHAPALTRASLDGTALALAVDAMLIHHDSTWRALMPVRAVDDAHPIDPRAVRAALEASGVPDAVFVDIKSESERLYAGYLHEARTAAGGGVLAILILLAIALRSPARLLRLALPLLATVLVVIGALSLAGERLTLLHLVGMLLVVAVGSNYALFFDAGEHGTDGPSLRTLASLVVANLTTLAGFGILALSSVPVLHAIGIVVGPGALLALVFSALMHPATGPRRT</sequence>
<dbReference type="RefSeq" id="WP_173763637.1">
    <property type="nucleotide sequence ID" value="NZ_CP048836.1"/>
</dbReference>
<evidence type="ECO:0000256" key="3">
    <source>
        <dbReference type="ARBA" id="ARBA00022692"/>
    </source>
</evidence>
<feature type="transmembrane region" description="Helical" evidence="6">
    <location>
        <begin position="272"/>
        <end position="293"/>
    </location>
</feature>
<keyword evidence="2" id="KW-1003">Cell membrane</keyword>
<feature type="transmembrane region" description="Helical" evidence="6">
    <location>
        <begin position="635"/>
        <end position="654"/>
    </location>
</feature>
<comment type="subcellular location">
    <subcellularLocation>
        <location evidence="1">Cell membrane</location>
        <topology evidence="1">Multi-pass membrane protein</topology>
    </subcellularLocation>
</comment>
<dbReference type="AlphaFoldDB" id="A0A6C1B0E4"/>
<evidence type="ECO:0000313" key="8">
    <source>
        <dbReference type="EMBL" id="QID16469.1"/>
    </source>
</evidence>
<feature type="transmembrane region" description="Helical" evidence="6">
    <location>
        <begin position="332"/>
        <end position="353"/>
    </location>
</feature>
<dbReference type="InterPro" id="IPR050545">
    <property type="entry name" value="Mycobact_MmpL"/>
</dbReference>
<name>A0A6C1B0E4_9RHOO</name>
<protein>
    <submittedName>
        <fullName evidence="8">MMPL family transporter</fullName>
    </submittedName>
</protein>
<dbReference type="SUPFAM" id="SSF82866">
    <property type="entry name" value="Multidrug efflux transporter AcrB transmembrane domain"/>
    <property type="match status" value="2"/>
</dbReference>
<evidence type="ECO:0000256" key="5">
    <source>
        <dbReference type="ARBA" id="ARBA00023136"/>
    </source>
</evidence>
<dbReference type="Pfam" id="PF03176">
    <property type="entry name" value="MMPL"/>
    <property type="match status" value="1"/>
</dbReference>
<dbReference type="GO" id="GO:0005886">
    <property type="term" value="C:plasma membrane"/>
    <property type="evidence" value="ECO:0007669"/>
    <property type="project" value="UniProtKB-SubCell"/>
</dbReference>
<feature type="transmembrane region" description="Helical" evidence="6">
    <location>
        <begin position="719"/>
        <end position="740"/>
    </location>
</feature>
<evidence type="ECO:0000256" key="4">
    <source>
        <dbReference type="ARBA" id="ARBA00022989"/>
    </source>
</evidence>
<feature type="transmembrane region" description="Helical" evidence="6">
    <location>
        <begin position="299"/>
        <end position="320"/>
    </location>
</feature>
<keyword evidence="3 6" id="KW-0812">Transmembrane</keyword>
<dbReference type="Proteomes" id="UP000501991">
    <property type="component" value="Chromosome"/>
</dbReference>
<dbReference type="PANTHER" id="PTHR33406:SF13">
    <property type="entry name" value="MEMBRANE PROTEIN YDFJ"/>
    <property type="match status" value="1"/>
</dbReference>
<keyword evidence="4 6" id="KW-1133">Transmembrane helix</keyword>
<accession>A0A6C1B0E4</accession>
<gene>
    <name evidence="8" type="ORF">G3580_01810</name>
</gene>
<dbReference type="Gene3D" id="1.20.1640.10">
    <property type="entry name" value="Multidrug efflux transporter AcrB transmembrane domain"/>
    <property type="match status" value="1"/>
</dbReference>
<evidence type="ECO:0000259" key="7">
    <source>
        <dbReference type="Pfam" id="PF03176"/>
    </source>
</evidence>
<feature type="transmembrane region" description="Helical" evidence="6">
    <location>
        <begin position="687"/>
        <end position="707"/>
    </location>
</feature>
<proteinExistence type="predicted"/>
<feature type="domain" description="Membrane transport protein MMPL" evidence="7">
    <location>
        <begin position="162"/>
        <end position="382"/>
    </location>
</feature>
<feature type="transmembrane region" description="Helical" evidence="6">
    <location>
        <begin position="408"/>
        <end position="426"/>
    </location>
</feature>
<evidence type="ECO:0000313" key="9">
    <source>
        <dbReference type="Proteomes" id="UP000501991"/>
    </source>
</evidence>